<evidence type="ECO:0000313" key="4">
    <source>
        <dbReference type="Proteomes" id="UP001596337"/>
    </source>
</evidence>
<reference evidence="4" key="1">
    <citation type="journal article" date="2019" name="Int. J. Syst. Evol. Microbiol.">
        <title>The Global Catalogue of Microorganisms (GCM) 10K type strain sequencing project: providing services to taxonomists for standard genome sequencing and annotation.</title>
        <authorList>
            <consortium name="The Broad Institute Genomics Platform"/>
            <consortium name="The Broad Institute Genome Sequencing Center for Infectious Disease"/>
            <person name="Wu L."/>
            <person name="Ma J."/>
        </authorList>
    </citation>
    <scope>NUCLEOTIDE SEQUENCE [LARGE SCALE GENOMIC DNA]</scope>
    <source>
        <strain evidence="4">KCTC 32255</strain>
    </source>
</reference>
<organism evidence="3 4">
    <name type="scientific">Haloechinothrix salitolerans</name>
    <dbReference type="NCBI Taxonomy" id="926830"/>
    <lineage>
        <taxon>Bacteria</taxon>
        <taxon>Bacillati</taxon>
        <taxon>Actinomycetota</taxon>
        <taxon>Actinomycetes</taxon>
        <taxon>Pseudonocardiales</taxon>
        <taxon>Pseudonocardiaceae</taxon>
        <taxon>Haloechinothrix</taxon>
    </lineage>
</organism>
<dbReference type="RefSeq" id="WP_345405994.1">
    <property type="nucleotide sequence ID" value="NZ_BAABLA010000121.1"/>
</dbReference>
<dbReference type="Pfam" id="PF13556">
    <property type="entry name" value="HTH_30"/>
    <property type="match status" value="1"/>
</dbReference>
<dbReference type="InterPro" id="IPR051448">
    <property type="entry name" value="CdaR-like_regulators"/>
</dbReference>
<feature type="region of interest" description="Disordered" evidence="1">
    <location>
        <begin position="22"/>
        <end position="52"/>
    </location>
</feature>
<protein>
    <submittedName>
        <fullName evidence="3">PucR family transcriptional regulator</fullName>
    </submittedName>
</protein>
<evidence type="ECO:0000259" key="2">
    <source>
        <dbReference type="Pfam" id="PF13556"/>
    </source>
</evidence>
<gene>
    <name evidence="3" type="ORF">ACFQGD_06845</name>
</gene>
<evidence type="ECO:0000256" key="1">
    <source>
        <dbReference type="SAM" id="MobiDB-lite"/>
    </source>
</evidence>
<dbReference type="InterPro" id="IPR025736">
    <property type="entry name" value="PucR_C-HTH_dom"/>
</dbReference>
<dbReference type="EMBL" id="JBHSXX010000001">
    <property type="protein sequence ID" value="MFC6866861.1"/>
    <property type="molecule type" value="Genomic_DNA"/>
</dbReference>
<evidence type="ECO:0000313" key="3">
    <source>
        <dbReference type="EMBL" id="MFC6866861.1"/>
    </source>
</evidence>
<comment type="caution">
    <text evidence="3">The sequence shown here is derived from an EMBL/GenBank/DDBJ whole genome shotgun (WGS) entry which is preliminary data.</text>
</comment>
<proteinExistence type="predicted"/>
<dbReference type="InterPro" id="IPR042070">
    <property type="entry name" value="PucR_C-HTH_sf"/>
</dbReference>
<dbReference type="PANTHER" id="PTHR33744">
    <property type="entry name" value="CARBOHYDRATE DIACID REGULATOR"/>
    <property type="match status" value="1"/>
</dbReference>
<feature type="domain" description="PucR C-terminal helix-turn-helix" evidence="2">
    <location>
        <begin position="509"/>
        <end position="566"/>
    </location>
</feature>
<sequence length="570" mass="61168">MTVAMEQHLGVATGRPRLAVLVDRGDGGEGDVAGRDAHESRHRTGNDPTAPGTLGEIVATVGSQVLEVVTAPRGVSVPAARTVIWDPDGEVEIGPGDVVLAVGVCPTSPAFVDLLDRSARCDAAAVVVRNPAGQTWERHGFLHWNIAVLSASRSVTWDWLHDAMRTATSPHAEVDGPENAGDLFALADAATMSLGGPVEIDDRGLRVLAFASLGHELDELRTSSILNRETPSAAVEWLRSSGVMRQLRESRHPIRVSPPGAKPRLVAPIRVGVEILGYVWVIENDEPFGKEHEAELAGIARAAAGILLRQRVYGTDVDARVRESFLRAVLDGREAPEGMAAASGFDTAGPVRLVSCTLAAGETAEPADLLYLRNMVGLRGAALTTGATVIAIGTRIHLVAPCRDVSVAAAKRLAHDLITRAANQLHLDVVVAVGEDVDLAGLPTSRHALDRVLDLTAAGQGPPIATESDLQSHTVLAELREVLHQRPHLMRGRLSMLAESDRTQNTEYIATLRAYFEASCDRARAAQLLFVHRNTLRYRLCRIQDMCGLDLEDPVERLVTELQLRLGMTA</sequence>
<dbReference type="Gene3D" id="1.10.10.2840">
    <property type="entry name" value="PucR C-terminal helix-turn-helix domain"/>
    <property type="match status" value="1"/>
</dbReference>
<dbReference type="Proteomes" id="UP001596337">
    <property type="component" value="Unassembled WGS sequence"/>
</dbReference>
<name>A0ABW2BUZ3_9PSEU</name>
<feature type="compositionally biased region" description="Basic and acidic residues" evidence="1">
    <location>
        <begin position="23"/>
        <end position="45"/>
    </location>
</feature>
<accession>A0ABW2BUZ3</accession>
<dbReference type="PANTHER" id="PTHR33744:SF17">
    <property type="entry name" value="CONSERVED PROTEIN"/>
    <property type="match status" value="1"/>
</dbReference>
<keyword evidence="4" id="KW-1185">Reference proteome</keyword>